<proteinExistence type="inferred from homology"/>
<dbReference type="PANTHER" id="PTHR32325">
    <property type="entry name" value="BETA-ELIMINATING LYASE-LIKE PROTEIN-RELATED"/>
    <property type="match status" value="1"/>
</dbReference>
<gene>
    <name evidence="7" type="ORF">J1836_015635</name>
    <name evidence="6" type="ORF">J1836_20250</name>
</gene>
<dbReference type="RefSeq" id="WP_207252956.1">
    <property type="nucleotide sequence ID" value="NZ_JAFMPM010000008.1"/>
</dbReference>
<sequence length="455" mass="48956">MSTTMNDGLALDFPIHYDIAAVRMLRATSREERAAALAACCYNTGNLPADVIYVDLQSDGGMGAVGIEQLAAVVGDAPSSTSLESLGAADPEYGALLAGVTELTGYPHVVAFNSGRQSEAALLRAILKPGVKVCGNMLFPTTRYYVRTLGAELVDVINERTYALDDPYPFKGEVDLDKLADTLGQATPVACVLVETAVNGSGGHPISLANLQAAYALCQQHDVPLYLDASRILENAYLIQQRESGQQARRVTEIVGDLCNASSGLWASAAKDFGVLEGGLVGLRDEVLYHRLRTVSMLECVSNRTIREIAAGFREGWQRDGHLHDRAAGVQQLWQGLQAAGIPLVHPSGAHAAFVDVKSFFGTGDGVNLGESLAAYIYLISGVRVTKGPRLSDGQQARGQELMRLTVPARRYLPAHIEHVVQAFKLAFANREQIPRLTKLEASSSWMFEAARFAL</sequence>
<evidence type="ECO:0000313" key="7">
    <source>
        <dbReference type="EMBL" id="QTX10018.1"/>
    </source>
</evidence>
<reference evidence="7" key="2">
    <citation type="submission" date="2021-04" db="EMBL/GenBank/DDBJ databases">
        <title>Complete Genome and methylome analysis of Thiothrix fructosivorans ATCC 49748.</title>
        <authorList>
            <person name="Fomenkov A."/>
            <person name="Sun L."/>
            <person name="Vincze T."/>
            <person name="Grabovich M.Y."/>
            <person name="Roberts R.J."/>
        </authorList>
    </citation>
    <scope>NUCLEOTIDE SEQUENCE</scope>
    <source>
        <strain evidence="7">ATCC 49748</strain>
    </source>
</reference>
<evidence type="ECO:0000313" key="8">
    <source>
        <dbReference type="Proteomes" id="UP000664466"/>
    </source>
</evidence>
<evidence type="ECO:0000259" key="5">
    <source>
        <dbReference type="Pfam" id="PF01212"/>
    </source>
</evidence>
<evidence type="ECO:0000313" key="6">
    <source>
        <dbReference type="EMBL" id="MBO0615233.1"/>
    </source>
</evidence>
<dbReference type="PANTHER" id="PTHR32325:SF4">
    <property type="entry name" value="TRYPTOPHANASE"/>
    <property type="match status" value="1"/>
</dbReference>
<dbReference type="InterPro" id="IPR015421">
    <property type="entry name" value="PyrdxlP-dep_Trfase_major"/>
</dbReference>
<keyword evidence="8" id="KW-1185">Reference proteome</keyword>
<evidence type="ECO:0000256" key="3">
    <source>
        <dbReference type="ARBA" id="ARBA00011881"/>
    </source>
</evidence>
<dbReference type="InterPro" id="IPR001597">
    <property type="entry name" value="ArAA_b-elim_lyase/Thr_aldolase"/>
</dbReference>
<reference evidence="6 8" key="1">
    <citation type="submission" date="2021-03" db="EMBL/GenBank/DDBJ databases">
        <title>Draft genome and methylome analysis of Thiotrix fructosivoruns ATCC 49748.</title>
        <authorList>
            <person name="Fomenkov A."/>
            <person name="Grabovich M.Y."/>
            <person name="Roberts R.J."/>
        </authorList>
    </citation>
    <scope>NUCLEOTIDE SEQUENCE [LARGE SCALE GENOMIC DNA]</scope>
    <source>
        <strain evidence="6 8">ATCC 49748</strain>
    </source>
</reference>
<comment type="cofactor">
    <cofactor evidence="1">
        <name>pyridoxal 5'-phosphate</name>
        <dbReference type="ChEBI" id="CHEBI:597326"/>
    </cofactor>
</comment>
<name>A0A8B0SIW3_9GAMM</name>
<dbReference type="GO" id="GO:0006520">
    <property type="term" value="P:amino acid metabolic process"/>
    <property type="evidence" value="ECO:0007669"/>
    <property type="project" value="InterPro"/>
</dbReference>
<evidence type="ECO:0000256" key="2">
    <source>
        <dbReference type="ARBA" id="ARBA00009721"/>
    </source>
</evidence>
<organism evidence="7">
    <name type="scientific">Thiothrix fructosivorans</name>
    <dbReference type="NCBI Taxonomy" id="111770"/>
    <lineage>
        <taxon>Bacteria</taxon>
        <taxon>Pseudomonadati</taxon>
        <taxon>Pseudomonadota</taxon>
        <taxon>Gammaproteobacteria</taxon>
        <taxon>Thiotrichales</taxon>
        <taxon>Thiotrichaceae</taxon>
        <taxon>Thiothrix</taxon>
    </lineage>
</organism>
<dbReference type="Gene3D" id="3.90.1150.10">
    <property type="entry name" value="Aspartate Aminotransferase, domain 1"/>
    <property type="match status" value="1"/>
</dbReference>
<feature type="domain" description="Aromatic amino acid beta-eliminating lyase/threonine aldolase" evidence="5">
    <location>
        <begin position="55"/>
        <end position="420"/>
    </location>
</feature>
<dbReference type="Pfam" id="PF01212">
    <property type="entry name" value="Beta_elim_lyase"/>
    <property type="match status" value="1"/>
</dbReference>
<dbReference type="EMBL" id="CP072748">
    <property type="protein sequence ID" value="QTX10018.1"/>
    <property type="molecule type" value="Genomic_DNA"/>
</dbReference>
<dbReference type="GO" id="GO:0016829">
    <property type="term" value="F:lyase activity"/>
    <property type="evidence" value="ECO:0007669"/>
    <property type="project" value="InterPro"/>
</dbReference>
<comment type="similarity">
    <text evidence="2">Belongs to the beta-eliminating lyase family.</text>
</comment>
<dbReference type="InterPro" id="IPR015422">
    <property type="entry name" value="PyrdxlP-dep_Trfase_small"/>
</dbReference>
<keyword evidence="4" id="KW-0663">Pyridoxal phosphate</keyword>
<dbReference type="SUPFAM" id="SSF53383">
    <property type="entry name" value="PLP-dependent transferases"/>
    <property type="match status" value="1"/>
</dbReference>
<dbReference type="EMBL" id="JAFMPM010000008">
    <property type="protein sequence ID" value="MBO0615233.1"/>
    <property type="molecule type" value="Genomic_DNA"/>
</dbReference>
<protein>
    <recommendedName>
        <fullName evidence="5">Aromatic amino acid beta-eliminating lyase/threonine aldolase domain-containing protein</fullName>
    </recommendedName>
</protein>
<dbReference type="Proteomes" id="UP000664466">
    <property type="component" value="Unassembled WGS sequence"/>
</dbReference>
<dbReference type="InterPro" id="IPR015424">
    <property type="entry name" value="PyrdxlP-dep_Trfase"/>
</dbReference>
<evidence type="ECO:0000256" key="1">
    <source>
        <dbReference type="ARBA" id="ARBA00001933"/>
    </source>
</evidence>
<evidence type="ECO:0000256" key="4">
    <source>
        <dbReference type="ARBA" id="ARBA00022898"/>
    </source>
</evidence>
<accession>A0A8B0SIW3</accession>
<dbReference type="Gene3D" id="3.40.640.10">
    <property type="entry name" value="Type I PLP-dependent aspartate aminotransferase-like (Major domain)"/>
    <property type="match status" value="1"/>
</dbReference>
<comment type="subunit">
    <text evidence="3">Homotetramer.</text>
</comment>
<dbReference type="AlphaFoldDB" id="A0A8B0SIW3"/>